<proteinExistence type="predicted"/>
<dbReference type="SMART" id="SM00343">
    <property type="entry name" value="ZnF_C2HC"/>
    <property type="match status" value="1"/>
</dbReference>
<keyword evidence="1" id="KW-0862">Zinc</keyword>
<feature type="compositionally biased region" description="Low complexity" evidence="2">
    <location>
        <begin position="65"/>
        <end position="80"/>
    </location>
</feature>
<protein>
    <recommendedName>
        <fullName evidence="3">CCHC-type domain-containing protein</fullName>
    </recommendedName>
</protein>
<dbReference type="PROSITE" id="PS50158">
    <property type="entry name" value="ZF_CCHC"/>
    <property type="match status" value="1"/>
</dbReference>
<dbReference type="InterPro" id="IPR001878">
    <property type="entry name" value="Znf_CCHC"/>
</dbReference>
<feature type="region of interest" description="Disordered" evidence="2">
    <location>
        <begin position="55"/>
        <end position="156"/>
    </location>
</feature>
<feature type="compositionally biased region" description="Polar residues" evidence="2">
    <location>
        <begin position="102"/>
        <end position="119"/>
    </location>
</feature>
<dbReference type="AlphaFoldDB" id="A0A2S2PN13"/>
<evidence type="ECO:0000259" key="3">
    <source>
        <dbReference type="PROSITE" id="PS50158"/>
    </source>
</evidence>
<dbReference type="GO" id="GO:0008270">
    <property type="term" value="F:zinc ion binding"/>
    <property type="evidence" value="ECO:0007669"/>
    <property type="project" value="UniProtKB-KW"/>
</dbReference>
<keyword evidence="1" id="KW-0863">Zinc-finger</keyword>
<organism evidence="4">
    <name type="scientific">Schizaphis graminum</name>
    <name type="common">Green bug aphid</name>
    <dbReference type="NCBI Taxonomy" id="13262"/>
    <lineage>
        <taxon>Eukaryota</taxon>
        <taxon>Metazoa</taxon>
        <taxon>Ecdysozoa</taxon>
        <taxon>Arthropoda</taxon>
        <taxon>Hexapoda</taxon>
        <taxon>Insecta</taxon>
        <taxon>Pterygota</taxon>
        <taxon>Neoptera</taxon>
        <taxon>Paraneoptera</taxon>
        <taxon>Hemiptera</taxon>
        <taxon>Sternorrhyncha</taxon>
        <taxon>Aphidomorpha</taxon>
        <taxon>Aphidoidea</taxon>
        <taxon>Aphididae</taxon>
        <taxon>Aphidini</taxon>
        <taxon>Schizaphis</taxon>
    </lineage>
</organism>
<feature type="domain" description="CCHC-type" evidence="3">
    <location>
        <begin position="47"/>
        <end position="60"/>
    </location>
</feature>
<gene>
    <name evidence="4" type="ORF">g.4978</name>
</gene>
<accession>A0A2S2PN13</accession>
<feature type="compositionally biased region" description="Basic and acidic residues" evidence="2">
    <location>
        <begin position="147"/>
        <end position="156"/>
    </location>
</feature>
<dbReference type="EMBL" id="GGMR01018176">
    <property type="protein sequence ID" value="MBY30795.1"/>
    <property type="molecule type" value="Transcribed_RNA"/>
</dbReference>
<keyword evidence="1" id="KW-0479">Metal-binding</keyword>
<dbReference type="Gene3D" id="4.10.60.10">
    <property type="entry name" value="Zinc finger, CCHC-type"/>
    <property type="match status" value="1"/>
</dbReference>
<dbReference type="InterPro" id="IPR036875">
    <property type="entry name" value="Znf_CCHC_sf"/>
</dbReference>
<dbReference type="Pfam" id="PF00098">
    <property type="entry name" value="zf-CCHC"/>
    <property type="match status" value="1"/>
</dbReference>
<evidence type="ECO:0000256" key="2">
    <source>
        <dbReference type="SAM" id="MobiDB-lite"/>
    </source>
</evidence>
<sequence>MPKEQKQVFNFNGRGMRVYNAPVYLGHEGEHQNPPRLRRKGGNLRLCYNCHKGGHLARDCDVRSTPRPVRSVPPTAARGRSSSRSKRSSSRDRYSSAREGPSSASGPKSSVRVPTSSPKSSAGTSWGSGWGRWASTPALTTRRTQKKEKWTVDSSV</sequence>
<feature type="compositionally biased region" description="Low complexity" evidence="2">
    <location>
        <begin position="120"/>
        <end position="136"/>
    </location>
</feature>
<evidence type="ECO:0000313" key="4">
    <source>
        <dbReference type="EMBL" id="MBY30795.1"/>
    </source>
</evidence>
<evidence type="ECO:0000256" key="1">
    <source>
        <dbReference type="PROSITE-ProRule" id="PRU00047"/>
    </source>
</evidence>
<reference evidence="4" key="1">
    <citation type="submission" date="2018-04" db="EMBL/GenBank/DDBJ databases">
        <title>Transcriptome of Schizaphis graminum biotype I.</title>
        <authorList>
            <person name="Scully E.D."/>
            <person name="Geib S.M."/>
            <person name="Palmer N.A."/>
            <person name="Koch K."/>
            <person name="Bradshaw J."/>
            <person name="Heng-Moss T."/>
            <person name="Sarath G."/>
        </authorList>
    </citation>
    <scope>NUCLEOTIDE SEQUENCE</scope>
</reference>
<dbReference type="SUPFAM" id="SSF57756">
    <property type="entry name" value="Retrovirus zinc finger-like domains"/>
    <property type="match status" value="1"/>
</dbReference>
<name>A0A2S2PN13_SCHGA</name>
<dbReference type="GO" id="GO:0003676">
    <property type="term" value="F:nucleic acid binding"/>
    <property type="evidence" value="ECO:0007669"/>
    <property type="project" value="InterPro"/>
</dbReference>